<keyword evidence="2" id="KW-1185">Reference proteome</keyword>
<gene>
    <name evidence="1" type="ORF">ODALV1_LOCUS12823</name>
</gene>
<evidence type="ECO:0000313" key="1">
    <source>
        <dbReference type="EMBL" id="CAL8107945.1"/>
    </source>
</evidence>
<comment type="caution">
    <text evidence="1">The sequence shown here is derived from an EMBL/GenBank/DDBJ whole genome shotgun (WGS) entry which is preliminary data.</text>
</comment>
<proteinExistence type="predicted"/>
<organism evidence="1 2">
    <name type="scientific">Orchesella dallaii</name>
    <dbReference type="NCBI Taxonomy" id="48710"/>
    <lineage>
        <taxon>Eukaryota</taxon>
        <taxon>Metazoa</taxon>
        <taxon>Ecdysozoa</taxon>
        <taxon>Arthropoda</taxon>
        <taxon>Hexapoda</taxon>
        <taxon>Collembola</taxon>
        <taxon>Entomobryomorpha</taxon>
        <taxon>Entomobryoidea</taxon>
        <taxon>Orchesellidae</taxon>
        <taxon>Orchesellinae</taxon>
        <taxon>Orchesella</taxon>
    </lineage>
</organism>
<dbReference type="EMBL" id="CAXLJM020000039">
    <property type="protein sequence ID" value="CAL8107945.1"/>
    <property type="molecule type" value="Genomic_DNA"/>
</dbReference>
<reference evidence="1 2" key="1">
    <citation type="submission" date="2024-08" db="EMBL/GenBank/DDBJ databases">
        <authorList>
            <person name="Cucini C."/>
            <person name="Frati F."/>
        </authorList>
    </citation>
    <scope>NUCLEOTIDE SEQUENCE [LARGE SCALE GENOMIC DNA]</scope>
</reference>
<protein>
    <submittedName>
        <fullName evidence="1">Uncharacterized protein</fullName>
    </submittedName>
</protein>
<dbReference type="Proteomes" id="UP001642540">
    <property type="component" value="Unassembled WGS sequence"/>
</dbReference>
<name>A0ABP1QMV9_9HEXA</name>
<accession>A0ABP1QMV9</accession>
<evidence type="ECO:0000313" key="2">
    <source>
        <dbReference type="Proteomes" id="UP001642540"/>
    </source>
</evidence>
<sequence>MSSSKVIEKRSAEDQLLARKSIKLTILQHTHRAVHNLKKVIYEIRNDIFKQQQLFRLKYTSYIELAMRLDGRLRRNKYCASYSKRVAPVKVKSAAAVLTFRAFDFKLKEAQKMTDICLGKSNRMNSMRDINLKYVFLETLDGKVTMMKEKRRKAVKIRNMFGGLKQEWIVLKEKLENDMDDCISKINSLNLEIYIKYGVMHE</sequence>